<organism evidence="3 4">
    <name type="scientific">Bacillus cereus</name>
    <dbReference type="NCBI Taxonomy" id="1396"/>
    <lineage>
        <taxon>Bacteria</taxon>
        <taxon>Bacillati</taxon>
        <taxon>Bacillota</taxon>
        <taxon>Bacilli</taxon>
        <taxon>Bacillales</taxon>
        <taxon>Bacillaceae</taxon>
        <taxon>Bacillus</taxon>
        <taxon>Bacillus cereus group</taxon>
    </lineage>
</organism>
<dbReference type="EMBL" id="JAEFBZ010000007">
    <property type="protein sequence ID" value="MBK1611750.1"/>
    <property type="molecule type" value="Genomic_DNA"/>
</dbReference>
<dbReference type="Pfam" id="PF03235">
    <property type="entry name" value="GmrSD_N"/>
    <property type="match status" value="1"/>
</dbReference>
<name>A0ABD4LLY6_BACCE</name>
<gene>
    <name evidence="3" type="ORF">JCR31_28315</name>
</gene>
<comment type="caution">
    <text evidence="3">The sequence shown here is derived from an EMBL/GenBank/DDBJ whole genome shotgun (WGS) entry which is preliminary data.</text>
</comment>
<protein>
    <submittedName>
        <fullName evidence="3">DUF262 domain-containing protein</fullName>
    </submittedName>
</protein>
<evidence type="ECO:0000259" key="2">
    <source>
        <dbReference type="Pfam" id="PF03235"/>
    </source>
</evidence>
<dbReference type="RefSeq" id="WP_200152589.1">
    <property type="nucleotide sequence ID" value="NZ_JAEFBZ010000007.1"/>
</dbReference>
<dbReference type="PANTHER" id="PTHR39639">
    <property type="entry name" value="CHROMOSOME 16, WHOLE GENOME SHOTGUN SEQUENCE"/>
    <property type="match status" value="1"/>
</dbReference>
<proteinExistence type="predicted"/>
<dbReference type="Proteomes" id="UP000613452">
    <property type="component" value="Unassembled WGS sequence"/>
</dbReference>
<reference evidence="3 4" key="1">
    <citation type="submission" date="2020-12" db="EMBL/GenBank/DDBJ databases">
        <title>Genome assembly for a thermostable protease producing Bacillus cereus MAKP1 strain isolated from chicken gut.</title>
        <authorList>
            <person name="Malaviya A."/>
        </authorList>
    </citation>
    <scope>NUCLEOTIDE SEQUENCE [LARGE SCALE GENOMIC DNA]</scope>
    <source>
        <strain evidence="3 4">MAKP1</strain>
    </source>
</reference>
<feature type="domain" description="GmrSD restriction endonucleases N-terminal" evidence="2">
    <location>
        <begin position="17"/>
        <end position="171"/>
    </location>
</feature>
<sequence>MKKSSVNWSVKQYAGMVDKGTISFDYPIQRKDGQWDDVQKSLLIHSLAGDYPVPALYSILDKRVMEVKGKEKEVSVYMILDGKQRLTNITNFMKNEYKLHEETPDVNIDDEDYKLAGKYFDDLEEEVQDKIRDFSLQIYKIDEATDEEVEEMLYRLNNGTPMSKQQKAKAKMGNVWAGKIKELTDHNMMKEKASFTELQLRKADDETALLQTMMLIDDSYEWKSISSNDVFDYAQSFKNDDSKDAIIEKIKATMDYLDKAFDGKESVLLKKVHFPMTMLTAMKAMEDERHHLRFSDWKEEFKKALKSKSEIRTQYKNYGGAGSVKKEKTLGRISEMQSHLDRYFANSNAKPSNVKQVEEAQKEAEQPTA</sequence>
<dbReference type="AlphaFoldDB" id="A0ABD4LLY6"/>
<dbReference type="PANTHER" id="PTHR39639:SF1">
    <property type="entry name" value="DUF262 DOMAIN-CONTAINING PROTEIN"/>
    <property type="match status" value="1"/>
</dbReference>
<evidence type="ECO:0000313" key="4">
    <source>
        <dbReference type="Proteomes" id="UP000613452"/>
    </source>
</evidence>
<dbReference type="InterPro" id="IPR004919">
    <property type="entry name" value="GmrSD_N"/>
</dbReference>
<feature type="compositionally biased region" description="Basic and acidic residues" evidence="1">
    <location>
        <begin position="356"/>
        <end position="369"/>
    </location>
</feature>
<evidence type="ECO:0000256" key="1">
    <source>
        <dbReference type="SAM" id="MobiDB-lite"/>
    </source>
</evidence>
<accession>A0ABD4LLY6</accession>
<feature type="region of interest" description="Disordered" evidence="1">
    <location>
        <begin position="345"/>
        <end position="369"/>
    </location>
</feature>
<evidence type="ECO:0000313" key="3">
    <source>
        <dbReference type="EMBL" id="MBK1611750.1"/>
    </source>
</evidence>